<evidence type="ECO:0000313" key="2">
    <source>
        <dbReference type="Proteomes" id="UP000800200"/>
    </source>
</evidence>
<proteinExistence type="predicted"/>
<name>A0A6A6DWL1_9PEZI</name>
<accession>A0A6A6DWL1</accession>
<reference evidence="1" key="1">
    <citation type="journal article" date="2020" name="Stud. Mycol.">
        <title>101 Dothideomycetes genomes: a test case for predicting lifestyles and emergence of pathogens.</title>
        <authorList>
            <person name="Haridas S."/>
            <person name="Albert R."/>
            <person name="Binder M."/>
            <person name="Bloem J."/>
            <person name="Labutti K."/>
            <person name="Salamov A."/>
            <person name="Andreopoulos B."/>
            <person name="Baker S."/>
            <person name="Barry K."/>
            <person name="Bills G."/>
            <person name="Bluhm B."/>
            <person name="Cannon C."/>
            <person name="Castanera R."/>
            <person name="Culley D."/>
            <person name="Daum C."/>
            <person name="Ezra D."/>
            <person name="Gonzalez J."/>
            <person name="Henrissat B."/>
            <person name="Kuo A."/>
            <person name="Liang C."/>
            <person name="Lipzen A."/>
            <person name="Lutzoni F."/>
            <person name="Magnuson J."/>
            <person name="Mondo S."/>
            <person name="Nolan M."/>
            <person name="Ohm R."/>
            <person name="Pangilinan J."/>
            <person name="Park H.-J."/>
            <person name="Ramirez L."/>
            <person name="Alfaro M."/>
            <person name="Sun H."/>
            <person name="Tritt A."/>
            <person name="Yoshinaga Y."/>
            <person name="Zwiers L.-H."/>
            <person name="Turgeon B."/>
            <person name="Goodwin S."/>
            <person name="Spatafora J."/>
            <person name="Crous P."/>
            <person name="Grigoriev I."/>
        </authorList>
    </citation>
    <scope>NUCLEOTIDE SEQUENCE</scope>
    <source>
        <strain evidence="1">CBS 207.26</strain>
    </source>
</reference>
<evidence type="ECO:0000313" key="1">
    <source>
        <dbReference type="EMBL" id="KAF2182568.1"/>
    </source>
</evidence>
<protein>
    <submittedName>
        <fullName evidence="1">Uncharacterized protein</fullName>
    </submittedName>
</protein>
<sequence length="380" mass="41878">MHLNPSSALTLMSQRIVVFTSRSAAPSKVSSNVTKCTGSTRPRRTGSPCLVCPATEHDHGTARGSAMRRLQEAERLTSSTPQRHSSGTAGYDGVPARHCYPLGLRRRRDYRECRENRWTPQTFFWSQTRRGVNCIDLYLAVAPDYSRRLQDRTFFKRMRTEPNVSFVQKRQRIHSPRGWDDRPFLHAAETHMWAARELKQINYTASARLLVEKDRTAVYLFHRHVLGLIISQSKSSGHAHMTSAAGGASSSVRLVVASRCPGLAQVNPDRVGYGTVCSLLGTSSLDLSCSGRHSVDTKPLGVRAPRKMNSLSAAHEETTLRPAKINSCPGLMRGSVPTSDCGTAATGCLVLVEPWSPGAVENLMGLLECAMPVLAERVMH</sequence>
<dbReference type="Proteomes" id="UP000800200">
    <property type="component" value="Unassembled WGS sequence"/>
</dbReference>
<dbReference type="EMBL" id="ML994647">
    <property type="protein sequence ID" value="KAF2182568.1"/>
    <property type="molecule type" value="Genomic_DNA"/>
</dbReference>
<keyword evidence="2" id="KW-1185">Reference proteome</keyword>
<organism evidence="1 2">
    <name type="scientific">Zopfia rhizophila CBS 207.26</name>
    <dbReference type="NCBI Taxonomy" id="1314779"/>
    <lineage>
        <taxon>Eukaryota</taxon>
        <taxon>Fungi</taxon>
        <taxon>Dikarya</taxon>
        <taxon>Ascomycota</taxon>
        <taxon>Pezizomycotina</taxon>
        <taxon>Dothideomycetes</taxon>
        <taxon>Dothideomycetes incertae sedis</taxon>
        <taxon>Zopfiaceae</taxon>
        <taxon>Zopfia</taxon>
    </lineage>
</organism>
<dbReference type="AlphaFoldDB" id="A0A6A6DWL1"/>
<gene>
    <name evidence="1" type="ORF">K469DRAFT_690692</name>
</gene>